<organism evidence="2 3">
    <name type="scientific">Mycolicibacterium psychrotolerans</name>
    <dbReference type="NCBI Taxonomy" id="216929"/>
    <lineage>
        <taxon>Bacteria</taxon>
        <taxon>Bacillati</taxon>
        <taxon>Actinomycetota</taxon>
        <taxon>Actinomycetes</taxon>
        <taxon>Mycobacteriales</taxon>
        <taxon>Mycobacteriaceae</taxon>
        <taxon>Mycolicibacterium</taxon>
    </lineage>
</organism>
<dbReference type="InterPro" id="IPR058532">
    <property type="entry name" value="YjbR/MT2646/Rv2570-like"/>
</dbReference>
<evidence type="ECO:0008006" key="4">
    <source>
        <dbReference type="Google" id="ProtNLM"/>
    </source>
</evidence>
<name>A0A7I7MFI1_9MYCO</name>
<evidence type="ECO:0000256" key="1">
    <source>
        <dbReference type="SAM" id="MobiDB-lite"/>
    </source>
</evidence>
<dbReference type="InterPro" id="IPR038056">
    <property type="entry name" value="YjbR-like_sf"/>
</dbReference>
<dbReference type="EMBL" id="AP022574">
    <property type="protein sequence ID" value="BBX71091.1"/>
    <property type="molecule type" value="Genomic_DNA"/>
</dbReference>
<protein>
    <recommendedName>
        <fullName evidence="4">Phosphoribosylglycinamide formyltransferase</fullName>
    </recommendedName>
</protein>
<evidence type="ECO:0000313" key="2">
    <source>
        <dbReference type="EMBL" id="BBX71091.1"/>
    </source>
</evidence>
<reference evidence="2 3" key="1">
    <citation type="journal article" date="2019" name="Emerg. Microbes Infect.">
        <title>Comprehensive subspecies identification of 175 nontuberculous mycobacteria species based on 7547 genomic profiles.</title>
        <authorList>
            <person name="Matsumoto Y."/>
            <person name="Kinjo T."/>
            <person name="Motooka D."/>
            <person name="Nabeya D."/>
            <person name="Jung N."/>
            <person name="Uechi K."/>
            <person name="Horii T."/>
            <person name="Iida T."/>
            <person name="Fujita J."/>
            <person name="Nakamura S."/>
        </authorList>
    </citation>
    <scope>NUCLEOTIDE SEQUENCE [LARGE SCALE GENOMIC DNA]</scope>
    <source>
        <strain evidence="2 3">JCM 13323</strain>
    </source>
</reference>
<dbReference type="Pfam" id="PF04237">
    <property type="entry name" value="YjbR"/>
    <property type="match status" value="1"/>
</dbReference>
<dbReference type="Proteomes" id="UP000466514">
    <property type="component" value="Chromosome"/>
</dbReference>
<proteinExistence type="predicted"/>
<gene>
    <name evidence="2" type="ORF">MPSYJ_45520</name>
</gene>
<dbReference type="Gene3D" id="3.90.1150.30">
    <property type="match status" value="1"/>
</dbReference>
<keyword evidence="3" id="KW-1185">Reference proteome</keyword>
<dbReference type="KEGG" id="mpsc:MPSYJ_45520"/>
<feature type="region of interest" description="Disordered" evidence="1">
    <location>
        <begin position="40"/>
        <end position="64"/>
    </location>
</feature>
<accession>A0A7I7MFI1</accession>
<dbReference type="SUPFAM" id="SSF142906">
    <property type="entry name" value="YjbR-like"/>
    <property type="match status" value="1"/>
</dbReference>
<sequence length="214" mass="23090">MFAHLFGELLPAAAHIGGRAFTGLLGQYCLRVGARLGTHPGRLSKRTDTDVPRPARPTGYAAGMPHPVMFSEHDPGLADVRAIALAFPGALEKISWGRPVFCAPKMFAVYGGSEKASGKGGAKGDHVPHPHALLIKVDDSDRRALAADRRFFFPAYLGPFGWLGLDLTVTDVDWAEVGELMDASYRMGAPKKLLRQLDQRQSGSGPDMIRSETP</sequence>
<evidence type="ECO:0000313" key="3">
    <source>
        <dbReference type="Proteomes" id="UP000466514"/>
    </source>
</evidence>
<dbReference type="AlphaFoldDB" id="A0A7I7MFI1"/>